<keyword evidence="5" id="KW-1185">Reference proteome</keyword>
<gene>
    <name evidence="3" type="ORF">SAMN05216375_12131</name>
    <name evidence="2" type="ORF">TR210_1930</name>
</gene>
<dbReference type="InterPro" id="IPR043714">
    <property type="entry name" value="DUF5655"/>
</dbReference>
<dbReference type="EMBL" id="FJNB01000014">
    <property type="protein sequence ID" value="CZR02726.1"/>
    <property type="molecule type" value="Genomic_DNA"/>
</dbReference>
<evidence type="ECO:0000313" key="5">
    <source>
        <dbReference type="Proteomes" id="UP000199280"/>
    </source>
</evidence>
<dbReference type="Proteomes" id="UP000199280">
    <property type="component" value="Unassembled WGS sequence"/>
</dbReference>
<reference evidence="3 5" key="2">
    <citation type="submission" date="2016-10" db="EMBL/GenBank/DDBJ databases">
        <authorList>
            <person name="Varghese N."/>
            <person name="Submissions S."/>
        </authorList>
    </citation>
    <scope>NUCLEOTIDE SEQUENCE [LARGE SCALE GENOMIC DNA]</scope>
    <source>
        <strain evidence="3 5">DSM 22150</strain>
    </source>
</reference>
<accession>A0A143YZW3</accession>
<reference evidence="2 4" key="1">
    <citation type="submission" date="2016-02" db="EMBL/GenBank/DDBJ databases">
        <authorList>
            <person name="Wen L."/>
            <person name="He K."/>
            <person name="Yang H."/>
        </authorList>
    </citation>
    <scope>NUCLEOTIDE SEQUENCE [LARGE SCALE GENOMIC DNA]</scope>
    <source>
        <strain evidence="2">Trichococcus_R210</strain>
    </source>
</reference>
<dbReference type="AlphaFoldDB" id="A0A143YZW3"/>
<dbReference type="Pfam" id="PF18899">
    <property type="entry name" value="DUF5655"/>
    <property type="match status" value="1"/>
</dbReference>
<evidence type="ECO:0000313" key="2">
    <source>
        <dbReference type="EMBL" id="CZR02726.1"/>
    </source>
</evidence>
<feature type="domain" description="DUF5655" evidence="1">
    <location>
        <begin position="11"/>
        <end position="125"/>
    </location>
</feature>
<evidence type="ECO:0000313" key="4">
    <source>
        <dbReference type="Proteomes" id="UP000076878"/>
    </source>
</evidence>
<dbReference type="RefSeq" id="WP_084253950.1">
    <property type="nucleotide sequence ID" value="NZ_FJNB01000014.1"/>
</dbReference>
<evidence type="ECO:0000313" key="3">
    <source>
        <dbReference type="EMBL" id="SEJ66803.1"/>
    </source>
</evidence>
<dbReference type="Proteomes" id="UP000076878">
    <property type="component" value="Unassembled WGS sequence"/>
</dbReference>
<dbReference type="EMBL" id="FNYT01000021">
    <property type="protein sequence ID" value="SEJ66803.1"/>
    <property type="molecule type" value="Genomic_DNA"/>
</dbReference>
<dbReference type="OrthoDB" id="2167627at2"/>
<proteinExistence type="predicted"/>
<dbReference type="STRING" id="640938.TR210_1930"/>
<sequence>MTDVMTNKEKEAFFAGKPEARELFMAVERKIRAIGPAIITVGKTQISFATRTQFAWVWMPQPTDKKRPLHSLVLSFGCGRQIVHDQIVEAIEPYPGRWTHHVIIAEEADLTDTLDAWLREAYRFSEMRGRKPDPQNRSSEEGSA</sequence>
<name>A0A143YZW3_9LACT</name>
<organism evidence="2 4">
    <name type="scientific">Trichococcus ilyis</name>
    <dbReference type="NCBI Taxonomy" id="640938"/>
    <lineage>
        <taxon>Bacteria</taxon>
        <taxon>Bacillati</taxon>
        <taxon>Bacillota</taxon>
        <taxon>Bacilli</taxon>
        <taxon>Lactobacillales</taxon>
        <taxon>Carnobacteriaceae</taxon>
        <taxon>Trichococcus</taxon>
    </lineage>
</organism>
<evidence type="ECO:0000259" key="1">
    <source>
        <dbReference type="Pfam" id="PF18899"/>
    </source>
</evidence>
<protein>
    <recommendedName>
        <fullName evidence="1">DUF5655 domain-containing protein</fullName>
    </recommendedName>
</protein>